<dbReference type="GO" id="GO:0016020">
    <property type="term" value="C:membrane"/>
    <property type="evidence" value="ECO:0007669"/>
    <property type="project" value="UniProtKB-SubCell"/>
</dbReference>
<keyword evidence="4 5" id="KW-0472">Membrane</keyword>
<feature type="transmembrane region" description="Helical" evidence="5">
    <location>
        <begin position="107"/>
        <end position="128"/>
    </location>
</feature>
<dbReference type="Pfam" id="PF02674">
    <property type="entry name" value="Colicin_V"/>
    <property type="match status" value="1"/>
</dbReference>
<dbReference type="PANTHER" id="PTHR31157">
    <property type="entry name" value="SCP DOMAIN-CONTAINING PROTEIN"/>
    <property type="match status" value="1"/>
</dbReference>
<dbReference type="PANTHER" id="PTHR31157:SF1">
    <property type="entry name" value="SCP DOMAIN-CONTAINING PROTEIN"/>
    <property type="match status" value="1"/>
</dbReference>
<keyword evidence="8" id="KW-1185">Reference proteome</keyword>
<dbReference type="AlphaFoldDB" id="A0A9X2XP28"/>
<reference evidence="7" key="1">
    <citation type="submission" date="2022-09" db="EMBL/GenBank/DDBJ databases">
        <authorList>
            <person name="Yuan C."/>
            <person name="Ke Z."/>
        </authorList>
    </citation>
    <scope>NUCLEOTIDE SEQUENCE</scope>
    <source>
        <strain evidence="7">LB-8</strain>
    </source>
</reference>
<dbReference type="Gene3D" id="3.40.33.10">
    <property type="entry name" value="CAP"/>
    <property type="match status" value="1"/>
</dbReference>
<comment type="subcellular location">
    <subcellularLocation>
        <location evidence="1">Membrane</location>
        <topology evidence="1">Multi-pass membrane protein</topology>
    </subcellularLocation>
</comment>
<evidence type="ECO:0000256" key="4">
    <source>
        <dbReference type="ARBA" id="ARBA00023136"/>
    </source>
</evidence>
<dbReference type="InterPro" id="IPR003825">
    <property type="entry name" value="Colicin-V_CvpA"/>
</dbReference>
<evidence type="ECO:0000259" key="6">
    <source>
        <dbReference type="Pfam" id="PF00188"/>
    </source>
</evidence>
<keyword evidence="3 5" id="KW-1133">Transmembrane helix</keyword>
<name>A0A9X2XP28_9BACT</name>
<evidence type="ECO:0000256" key="5">
    <source>
        <dbReference type="SAM" id="Phobius"/>
    </source>
</evidence>
<feature type="domain" description="SCP" evidence="6">
    <location>
        <begin position="202"/>
        <end position="314"/>
    </location>
</feature>
<organism evidence="7 8">
    <name type="scientific">Paraflavisolibacter caeni</name>
    <dbReference type="NCBI Taxonomy" id="2982496"/>
    <lineage>
        <taxon>Bacteria</taxon>
        <taxon>Pseudomonadati</taxon>
        <taxon>Bacteroidota</taxon>
        <taxon>Chitinophagia</taxon>
        <taxon>Chitinophagales</taxon>
        <taxon>Chitinophagaceae</taxon>
        <taxon>Paraflavisolibacter</taxon>
    </lineage>
</organism>
<dbReference type="Pfam" id="PF00188">
    <property type="entry name" value="CAP"/>
    <property type="match status" value="1"/>
</dbReference>
<dbReference type="GO" id="GO:0009403">
    <property type="term" value="P:toxin biosynthetic process"/>
    <property type="evidence" value="ECO:0007669"/>
    <property type="project" value="InterPro"/>
</dbReference>
<evidence type="ECO:0000256" key="2">
    <source>
        <dbReference type="ARBA" id="ARBA00022692"/>
    </source>
</evidence>
<sequence>MNWIDLFLIVIFLLSVWGGWRKGFIVSSIELATWTGSIGVGFIFYEKTADWLGAYFNLGEWALPVAFIGVIIVASMIISLILNLFIRATPDHVHAHGVNKFLGLVPGSIKGILNAIIIATLLLALPLWKLITEEARQSRIANTLAVQSSWIDEKLSPVFNDAISRSINRLTVHPKSNETVKLNFTVNNPTVREDLETQMLIMVNNERRKAGLPDLKPDPELTKVARAHSKDMFARGYFSHFTLESKTLADRLRSGGVNYTNAGENLALAPTIRLAHSNLMNSPGHRANILHKGFGYLGIGVLDGGIRGLMVTQNFRN</sequence>
<dbReference type="InterPro" id="IPR014044">
    <property type="entry name" value="CAP_dom"/>
</dbReference>
<gene>
    <name evidence="7" type="ORF">OCK74_14290</name>
</gene>
<evidence type="ECO:0000313" key="7">
    <source>
        <dbReference type="EMBL" id="MCU7550288.1"/>
    </source>
</evidence>
<dbReference type="RefSeq" id="WP_279297728.1">
    <property type="nucleotide sequence ID" value="NZ_JAOTIF010000011.1"/>
</dbReference>
<comment type="caution">
    <text evidence="7">The sequence shown here is derived from an EMBL/GenBank/DDBJ whole genome shotgun (WGS) entry which is preliminary data.</text>
</comment>
<dbReference type="SUPFAM" id="SSF55797">
    <property type="entry name" value="PR-1-like"/>
    <property type="match status" value="1"/>
</dbReference>
<dbReference type="CDD" id="cd05379">
    <property type="entry name" value="CAP_bacterial"/>
    <property type="match status" value="1"/>
</dbReference>
<dbReference type="InterPro" id="IPR035940">
    <property type="entry name" value="CAP_sf"/>
</dbReference>
<dbReference type="Proteomes" id="UP001155483">
    <property type="component" value="Unassembled WGS sequence"/>
</dbReference>
<evidence type="ECO:0000313" key="8">
    <source>
        <dbReference type="Proteomes" id="UP001155483"/>
    </source>
</evidence>
<accession>A0A9X2XP28</accession>
<evidence type="ECO:0000256" key="3">
    <source>
        <dbReference type="ARBA" id="ARBA00022989"/>
    </source>
</evidence>
<feature type="transmembrane region" description="Helical" evidence="5">
    <location>
        <begin position="61"/>
        <end position="86"/>
    </location>
</feature>
<protein>
    <submittedName>
        <fullName evidence="7">CvpA family protein</fullName>
    </submittedName>
</protein>
<reference evidence="7" key="2">
    <citation type="submission" date="2023-04" db="EMBL/GenBank/DDBJ databases">
        <title>Paracnuella aquatica gen. nov., sp. nov., a member of the family Chitinophagaceae isolated from a hot spring.</title>
        <authorList>
            <person name="Wang C."/>
        </authorList>
    </citation>
    <scope>NUCLEOTIDE SEQUENCE</scope>
    <source>
        <strain evidence="7">LB-8</strain>
    </source>
</reference>
<proteinExistence type="predicted"/>
<dbReference type="EMBL" id="JAOTIF010000011">
    <property type="protein sequence ID" value="MCU7550288.1"/>
    <property type="molecule type" value="Genomic_DNA"/>
</dbReference>
<evidence type="ECO:0000256" key="1">
    <source>
        <dbReference type="ARBA" id="ARBA00004141"/>
    </source>
</evidence>
<keyword evidence="2 5" id="KW-0812">Transmembrane</keyword>